<dbReference type="InterPro" id="IPR013783">
    <property type="entry name" value="Ig-like_fold"/>
</dbReference>
<dbReference type="EMBL" id="JANWGH010000003">
    <property type="protein sequence ID" value="MCS5491869.1"/>
    <property type="molecule type" value="Genomic_DNA"/>
</dbReference>
<dbReference type="SMART" id="SM00387">
    <property type="entry name" value="HATPase_c"/>
    <property type="match status" value="1"/>
</dbReference>
<dbReference type="PANTHER" id="PTHR43547">
    <property type="entry name" value="TWO-COMPONENT HISTIDINE KINASE"/>
    <property type="match status" value="1"/>
</dbReference>
<dbReference type="Pfam" id="PF00512">
    <property type="entry name" value="HisKA"/>
    <property type="match status" value="1"/>
</dbReference>
<dbReference type="InterPro" id="IPR003661">
    <property type="entry name" value="HisK_dim/P_dom"/>
</dbReference>
<dbReference type="PANTHER" id="PTHR43547:SF2">
    <property type="entry name" value="HYBRID SIGNAL TRANSDUCTION HISTIDINE KINASE C"/>
    <property type="match status" value="1"/>
</dbReference>
<dbReference type="Gene3D" id="2.60.40.10">
    <property type="entry name" value="Immunoglobulins"/>
    <property type="match status" value="1"/>
</dbReference>
<dbReference type="SMART" id="SM00388">
    <property type="entry name" value="HisKA"/>
    <property type="match status" value="1"/>
</dbReference>
<dbReference type="InterPro" id="IPR004358">
    <property type="entry name" value="Sig_transdc_His_kin-like_C"/>
</dbReference>
<dbReference type="InterPro" id="IPR003594">
    <property type="entry name" value="HATPase_dom"/>
</dbReference>
<name>A0ABT2G9B8_9BACT</name>
<dbReference type="Pfam" id="PF02518">
    <property type="entry name" value="HATPase_c"/>
    <property type="match status" value="1"/>
</dbReference>
<organism evidence="6 7">
    <name type="scientific">Algoriphagus limi</name>
    <dbReference type="NCBI Taxonomy" id="2975273"/>
    <lineage>
        <taxon>Bacteria</taxon>
        <taxon>Pseudomonadati</taxon>
        <taxon>Bacteroidota</taxon>
        <taxon>Cytophagia</taxon>
        <taxon>Cytophagales</taxon>
        <taxon>Cyclobacteriaceae</taxon>
        <taxon>Algoriphagus</taxon>
    </lineage>
</organism>
<dbReference type="InterPro" id="IPR036890">
    <property type="entry name" value="HATPase_C_sf"/>
</dbReference>
<dbReference type="SUPFAM" id="SSF47384">
    <property type="entry name" value="Homodimeric domain of signal transducing histidine kinase"/>
    <property type="match status" value="1"/>
</dbReference>
<evidence type="ECO:0000313" key="7">
    <source>
        <dbReference type="Proteomes" id="UP001206788"/>
    </source>
</evidence>
<dbReference type="Gene3D" id="3.30.565.10">
    <property type="entry name" value="Histidine kinase-like ATPase, C-terminal domain"/>
    <property type="match status" value="1"/>
</dbReference>
<keyword evidence="3" id="KW-0597">Phosphoprotein</keyword>
<dbReference type="InterPro" id="IPR005467">
    <property type="entry name" value="His_kinase_dom"/>
</dbReference>
<keyword evidence="6" id="KW-0067">ATP-binding</keyword>
<dbReference type="InterPro" id="IPR011123">
    <property type="entry name" value="Y_Y_Y"/>
</dbReference>
<dbReference type="PROSITE" id="PS50109">
    <property type="entry name" value="HIS_KIN"/>
    <property type="match status" value="1"/>
</dbReference>
<keyword evidence="4" id="KW-0812">Transmembrane</keyword>
<accession>A0ABT2G9B8</accession>
<evidence type="ECO:0000259" key="5">
    <source>
        <dbReference type="PROSITE" id="PS50109"/>
    </source>
</evidence>
<comment type="catalytic activity">
    <reaction evidence="1">
        <text>ATP + protein L-histidine = ADP + protein N-phospho-L-histidine.</text>
        <dbReference type="EC" id="2.7.13.3"/>
    </reaction>
</comment>
<gene>
    <name evidence="6" type="ORF">NY014_15625</name>
</gene>
<dbReference type="SUPFAM" id="SSF55874">
    <property type="entry name" value="ATPase domain of HSP90 chaperone/DNA topoisomerase II/histidine kinase"/>
    <property type="match status" value="1"/>
</dbReference>
<dbReference type="EC" id="2.7.13.3" evidence="2"/>
<dbReference type="GO" id="GO:0005524">
    <property type="term" value="F:ATP binding"/>
    <property type="evidence" value="ECO:0007669"/>
    <property type="project" value="UniProtKB-KW"/>
</dbReference>
<dbReference type="RefSeq" id="WP_259415473.1">
    <property type="nucleotide sequence ID" value="NZ_JANWGH010000003.1"/>
</dbReference>
<dbReference type="InterPro" id="IPR015943">
    <property type="entry name" value="WD40/YVTN_repeat-like_dom_sf"/>
</dbReference>
<protein>
    <recommendedName>
        <fullName evidence="2">histidine kinase</fullName>
        <ecNumber evidence="2">2.7.13.3</ecNumber>
    </recommendedName>
</protein>
<evidence type="ECO:0000313" key="6">
    <source>
        <dbReference type="EMBL" id="MCS5491869.1"/>
    </source>
</evidence>
<reference evidence="6 7" key="1">
    <citation type="submission" date="2022-08" db="EMBL/GenBank/DDBJ databases">
        <title>Algoriphagus sp. CAU 1643 isolated from mud.</title>
        <authorList>
            <person name="Kim W."/>
        </authorList>
    </citation>
    <scope>NUCLEOTIDE SEQUENCE [LARGE SCALE GENOMIC DNA]</scope>
    <source>
        <strain evidence="6 7">CAU 1643</strain>
    </source>
</reference>
<feature type="transmembrane region" description="Helical" evidence="4">
    <location>
        <begin position="737"/>
        <end position="758"/>
    </location>
</feature>
<dbReference type="Gene3D" id="2.130.10.10">
    <property type="entry name" value="YVTN repeat-like/Quinoprotein amine dehydrogenase"/>
    <property type="match status" value="3"/>
</dbReference>
<feature type="domain" description="Histidine kinase" evidence="5">
    <location>
        <begin position="926"/>
        <end position="1142"/>
    </location>
</feature>
<keyword evidence="7" id="KW-1185">Reference proteome</keyword>
<sequence length="1143" mass="129542">MNRYLFLGLCLGFLLVGGNLSGQTFKFDLNPKGVDLPVQNIFQIEQDTLGRIWFSTSRGVFYSDGIQTYSIPDSLRSEFDYQISIHRDGDGAIWLYNDRGEFKFYKGGYGIWEEVQFQGIEDVGILGFIKFFTKGKGRQKEYLIDVPDYLLHFEGTEEAKKLYKEPFKNVALTHWGGDEEQSIFYFLGFGPYVFKNNWEPVRLGGIALPSPPLMVKKCFETGEFYFLGKGYLAKGSSFTNPEVIIDRNFDQNYPSYNNLLGMEFSKGSVFYFFNSGLRKLKFGSFRPLLIDSEDIFRVFMLQDFMIDQEGLLWLVSSRGVANINNLAFQNYSRLQSGLLSDEVTAITLLPSGEYLLGFNNGIQKISRTGVKTLYEYPSSGVAPTSRIVNFSEAVDGSVWFSASFNGIGRIDLQTERFEIFTPPEEENIASVQVAGDSLIITSSRNLYLASINDRGEDLYKNGIREELEEVFEGNFYHLRKAGKLSDGRLIIMRASRLENPKPLIQLPGILIAEGYDYQETEQGLLLGTEGGVKRISGEEVEPYFPVGKPINNPVFSILEDSQGAKWFGTDDGVFKYTGDSLLHFNDKSGLPNNETNRGALIEGNDNRILIGTVEGLTIYFQDEKFISKGVPRLNLNSVKLGGEEMLGKSNLKTSFSNNTLEIDFSAIAFNREKELWVQYRLLGLEEDWELLKDPKSNRIFYPNIPPGDYQFEIKASFEEDRFSPTLQTASFEVLQPFYLRFWFIVLAALFLIGLGFLIQSFYAQLRKLGILKTVVDRKDQEKSRAEEQFKNVWDSSKDALLLTIDGEKIIAANPVFTNWVLRKGESLEGENLSELLNDSLFFESYHSIIKDLPESGLTFEKEVFWPLGKMEMEVYTKKIPSKMESGQLLLTVFRDVTAEKEIENNLRDAKEKAEEANRFKTSLLSNVSHEIRTPLNVILGGTEHVMMTRQNDPKLLSELDIILQSGERLLATITSILDMAKIEAKKMDIIRTETEINPFVEKVIRPLDSLASKKGLKIERKFLKKNLKGNIDQRFTEMILNNLIGNAIKYSHQGDITVTVSEENRNLILEVADRGVGISEEFLPKVFQPFEQESTGHHRQFEGTGLGMAITENLVKILGGTIHLTSKKGQGTLARVEIPLSDS</sequence>
<keyword evidence="6" id="KW-0547">Nucleotide-binding</keyword>
<dbReference type="Proteomes" id="UP001206788">
    <property type="component" value="Unassembled WGS sequence"/>
</dbReference>
<dbReference type="CDD" id="cd00082">
    <property type="entry name" value="HisKA"/>
    <property type="match status" value="1"/>
</dbReference>
<evidence type="ECO:0000256" key="3">
    <source>
        <dbReference type="ARBA" id="ARBA00022553"/>
    </source>
</evidence>
<evidence type="ECO:0000256" key="1">
    <source>
        <dbReference type="ARBA" id="ARBA00000085"/>
    </source>
</evidence>
<proteinExistence type="predicted"/>
<dbReference type="Gene3D" id="1.10.287.130">
    <property type="match status" value="1"/>
</dbReference>
<comment type="caution">
    <text evidence="6">The sequence shown here is derived from an EMBL/GenBank/DDBJ whole genome shotgun (WGS) entry which is preliminary data.</text>
</comment>
<dbReference type="PRINTS" id="PR00344">
    <property type="entry name" value="BCTRLSENSOR"/>
</dbReference>
<dbReference type="Pfam" id="PF07495">
    <property type="entry name" value="Y_Y_Y"/>
    <property type="match status" value="1"/>
</dbReference>
<dbReference type="InterPro" id="IPR036097">
    <property type="entry name" value="HisK_dim/P_sf"/>
</dbReference>
<dbReference type="SUPFAM" id="SSF63829">
    <property type="entry name" value="Calcium-dependent phosphotriesterase"/>
    <property type="match status" value="1"/>
</dbReference>
<keyword evidence="4" id="KW-0472">Membrane</keyword>
<evidence type="ECO:0000256" key="2">
    <source>
        <dbReference type="ARBA" id="ARBA00012438"/>
    </source>
</evidence>
<evidence type="ECO:0000256" key="4">
    <source>
        <dbReference type="SAM" id="Phobius"/>
    </source>
</evidence>
<keyword evidence="4" id="KW-1133">Transmembrane helix</keyword>
<dbReference type="Gene3D" id="3.30.450.20">
    <property type="entry name" value="PAS domain"/>
    <property type="match status" value="1"/>
</dbReference>